<proteinExistence type="predicted"/>
<name>A0ABR2V255_9PEZI</name>
<reference evidence="1 2" key="1">
    <citation type="journal article" date="2024" name="J. Plant Pathol.">
        <title>Sequence and assembly of the genome of Seiridium unicorne, isolate CBS 538.82, causal agent of cypress canker disease.</title>
        <authorList>
            <person name="Scali E."/>
            <person name="Rocca G.D."/>
            <person name="Danti R."/>
            <person name="Garbelotto M."/>
            <person name="Barberini S."/>
            <person name="Baroncelli R."/>
            <person name="Emiliani G."/>
        </authorList>
    </citation>
    <scope>NUCLEOTIDE SEQUENCE [LARGE SCALE GENOMIC DNA]</scope>
    <source>
        <strain evidence="1 2">BM-138-508</strain>
    </source>
</reference>
<protein>
    <submittedName>
        <fullName evidence="1">Uncharacterized protein</fullName>
    </submittedName>
</protein>
<keyword evidence="2" id="KW-1185">Reference proteome</keyword>
<gene>
    <name evidence="1" type="ORF">SUNI508_14077</name>
</gene>
<accession>A0ABR2V255</accession>
<organism evidence="1 2">
    <name type="scientific">Seiridium unicorne</name>
    <dbReference type="NCBI Taxonomy" id="138068"/>
    <lineage>
        <taxon>Eukaryota</taxon>
        <taxon>Fungi</taxon>
        <taxon>Dikarya</taxon>
        <taxon>Ascomycota</taxon>
        <taxon>Pezizomycotina</taxon>
        <taxon>Sordariomycetes</taxon>
        <taxon>Xylariomycetidae</taxon>
        <taxon>Amphisphaeriales</taxon>
        <taxon>Sporocadaceae</taxon>
        <taxon>Seiridium</taxon>
    </lineage>
</organism>
<dbReference type="EMBL" id="JARVKF010000219">
    <property type="protein sequence ID" value="KAK9420946.1"/>
    <property type="molecule type" value="Genomic_DNA"/>
</dbReference>
<sequence>MFWTRILPESTSSPASFRTTAIRSVLWEFQDILSEEHRTHHYSWKMFITFLLVMLIVNEMKVNQMKPSFKEKRTNWSKNFSS</sequence>
<comment type="caution">
    <text evidence="1">The sequence shown here is derived from an EMBL/GenBank/DDBJ whole genome shotgun (WGS) entry which is preliminary data.</text>
</comment>
<evidence type="ECO:0000313" key="1">
    <source>
        <dbReference type="EMBL" id="KAK9420946.1"/>
    </source>
</evidence>
<evidence type="ECO:0000313" key="2">
    <source>
        <dbReference type="Proteomes" id="UP001408356"/>
    </source>
</evidence>
<dbReference type="Proteomes" id="UP001408356">
    <property type="component" value="Unassembled WGS sequence"/>
</dbReference>